<proteinExistence type="predicted"/>
<dbReference type="RefSeq" id="WP_172646796.1">
    <property type="nucleotide sequence ID" value="NZ_JAFICZ010000001.1"/>
</dbReference>
<organism evidence="1 2">
    <name type="scientific">Bradyrhizobium elkanii</name>
    <dbReference type="NCBI Taxonomy" id="29448"/>
    <lineage>
        <taxon>Bacteria</taxon>
        <taxon>Pseudomonadati</taxon>
        <taxon>Pseudomonadota</taxon>
        <taxon>Alphaproteobacteria</taxon>
        <taxon>Hyphomicrobiales</taxon>
        <taxon>Nitrobacteraceae</taxon>
        <taxon>Bradyrhizobium</taxon>
    </lineage>
</organism>
<dbReference type="Proteomes" id="UP000673383">
    <property type="component" value="Unassembled WGS sequence"/>
</dbReference>
<accession>A0A8I2C617</accession>
<name>A0A8I2C617_BRAEL</name>
<evidence type="ECO:0000313" key="1">
    <source>
        <dbReference type="EMBL" id="MBP1293901.1"/>
    </source>
</evidence>
<dbReference type="AlphaFoldDB" id="A0A8I2C617"/>
<dbReference type="EMBL" id="JAFICZ010000001">
    <property type="protein sequence ID" value="MBP1293901.1"/>
    <property type="molecule type" value="Genomic_DNA"/>
</dbReference>
<evidence type="ECO:0000313" key="2">
    <source>
        <dbReference type="Proteomes" id="UP000673383"/>
    </source>
</evidence>
<sequence>MERAIDPDALPVERDSGEKVGSVWRLTIKEIAELTLLKAPVQPIADARQCHRVLTRFAMTDRMKTVEQPVNFEADIGSAKPADHRWLLDALEDDEVREALKHDAALTSSEADGRPAHD</sequence>
<gene>
    <name evidence="1" type="ORF">JOH49_003654</name>
</gene>
<reference evidence="1" key="1">
    <citation type="submission" date="2021-02" db="EMBL/GenBank/DDBJ databases">
        <title>Genomic Encyclopedia of Type Strains, Phase IV (KMG-V): Genome sequencing to study the core and pangenomes of soil and plant-associated prokaryotes.</title>
        <authorList>
            <person name="Whitman W."/>
        </authorList>
    </citation>
    <scope>NUCLEOTIDE SEQUENCE</scope>
    <source>
        <strain evidence="1">USDA 406</strain>
    </source>
</reference>
<protein>
    <submittedName>
        <fullName evidence="1">Uncharacterized protein</fullName>
    </submittedName>
</protein>
<comment type="caution">
    <text evidence="1">The sequence shown here is derived from an EMBL/GenBank/DDBJ whole genome shotgun (WGS) entry which is preliminary data.</text>
</comment>